<organism evidence="2 3">
    <name type="scientific">Bordetella genomosp. 5</name>
    <dbReference type="NCBI Taxonomy" id="1395608"/>
    <lineage>
        <taxon>Bacteria</taxon>
        <taxon>Pseudomonadati</taxon>
        <taxon>Pseudomonadota</taxon>
        <taxon>Betaproteobacteria</taxon>
        <taxon>Burkholderiales</taxon>
        <taxon>Alcaligenaceae</taxon>
        <taxon>Bordetella</taxon>
    </lineage>
</organism>
<gene>
    <name evidence="2" type="ORF">CAL25_10095</name>
</gene>
<evidence type="ECO:0000313" key="3">
    <source>
        <dbReference type="Proteomes" id="UP000216913"/>
    </source>
</evidence>
<keyword evidence="3" id="KW-1185">Reference proteome</keyword>
<comment type="caution">
    <text evidence="2">The sequence shown here is derived from an EMBL/GenBank/DDBJ whole genome shotgun (WGS) entry which is preliminary data.</text>
</comment>
<reference evidence="2 3" key="1">
    <citation type="submission" date="2017-05" db="EMBL/GenBank/DDBJ databases">
        <title>Complete and WGS of Bordetella genogroups.</title>
        <authorList>
            <person name="Spilker T."/>
            <person name="LiPuma J."/>
        </authorList>
    </citation>
    <scope>NUCLEOTIDE SEQUENCE [LARGE SCALE GENOMIC DNA]</scope>
    <source>
        <strain evidence="2 3">AU10456</strain>
    </source>
</reference>
<feature type="chain" id="PRO_5012582539" evidence="1">
    <location>
        <begin position="20"/>
        <end position="194"/>
    </location>
</feature>
<protein>
    <submittedName>
        <fullName evidence="2">Uncharacterized protein</fullName>
    </submittedName>
</protein>
<dbReference type="Proteomes" id="UP000216913">
    <property type="component" value="Unassembled WGS sequence"/>
</dbReference>
<proteinExistence type="predicted"/>
<evidence type="ECO:0000256" key="1">
    <source>
        <dbReference type="SAM" id="SignalP"/>
    </source>
</evidence>
<dbReference type="EMBL" id="NEVP01000006">
    <property type="protein sequence ID" value="OZI51864.1"/>
    <property type="molecule type" value="Genomic_DNA"/>
</dbReference>
<name>A0A261TQD1_9BORD</name>
<accession>A0A261TQD1</accession>
<dbReference type="AlphaFoldDB" id="A0A261TQD1"/>
<keyword evidence="1" id="KW-0732">Signal</keyword>
<evidence type="ECO:0000313" key="2">
    <source>
        <dbReference type="EMBL" id="OZI51864.1"/>
    </source>
</evidence>
<sequence>MRTWAAGLAAATVMGSVVAAGKPVDVSDVAIGGVKLGMSHREAIRAAAAYFKVEADQIRPDKLAADKGAAGAGMPMSFSYASRTETLRVSSVSRTPPDPDRPTAVTQITYERKGESPEVNQSVRDAAVAKYGEPTSGKTNQGAYAWCAQPGEMGCAKSAGAVLTATGSMLTLRDRGYEERARQVDKGDTVRRPQ</sequence>
<feature type="signal peptide" evidence="1">
    <location>
        <begin position="1"/>
        <end position="19"/>
    </location>
</feature>